<gene>
    <name evidence="2" type="ORF">PAC_05057</name>
</gene>
<dbReference type="Proteomes" id="UP000184330">
    <property type="component" value="Unassembled WGS sequence"/>
</dbReference>
<dbReference type="OrthoDB" id="3480289at2759"/>
<feature type="region of interest" description="Disordered" evidence="1">
    <location>
        <begin position="207"/>
        <end position="234"/>
    </location>
</feature>
<organism evidence="2 3">
    <name type="scientific">Phialocephala subalpina</name>
    <dbReference type="NCBI Taxonomy" id="576137"/>
    <lineage>
        <taxon>Eukaryota</taxon>
        <taxon>Fungi</taxon>
        <taxon>Dikarya</taxon>
        <taxon>Ascomycota</taxon>
        <taxon>Pezizomycotina</taxon>
        <taxon>Leotiomycetes</taxon>
        <taxon>Helotiales</taxon>
        <taxon>Mollisiaceae</taxon>
        <taxon>Phialocephala</taxon>
        <taxon>Phialocephala fortinii species complex</taxon>
    </lineage>
</organism>
<evidence type="ECO:0000256" key="1">
    <source>
        <dbReference type="SAM" id="MobiDB-lite"/>
    </source>
</evidence>
<dbReference type="EMBL" id="FJOG01000006">
    <property type="protein sequence ID" value="CZR55171.1"/>
    <property type="molecule type" value="Genomic_DNA"/>
</dbReference>
<dbReference type="AlphaFoldDB" id="A0A1L7WQX4"/>
<evidence type="ECO:0000313" key="2">
    <source>
        <dbReference type="EMBL" id="CZR55171.1"/>
    </source>
</evidence>
<keyword evidence="3" id="KW-1185">Reference proteome</keyword>
<accession>A0A1L7WQX4</accession>
<evidence type="ECO:0000313" key="3">
    <source>
        <dbReference type="Proteomes" id="UP000184330"/>
    </source>
</evidence>
<reference evidence="2 3" key="1">
    <citation type="submission" date="2016-03" db="EMBL/GenBank/DDBJ databases">
        <authorList>
            <person name="Ploux O."/>
        </authorList>
    </citation>
    <scope>NUCLEOTIDE SEQUENCE [LARGE SCALE GENOMIC DNA]</scope>
    <source>
        <strain evidence="2 3">UAMH 11012</strain>
    </source>
</reference>
<sequence length="234" mass="26413">MGPRVLRIEARFFWNRTKRIPTLLPTGRDPRSQVLKDGYQWVTTSENHSDGTKSPPRDPEEEDIADLGFYINYNKDIPMIANGSLFPLPTDIVMWDFVFSSIVKPAKRILTFKSFFPGEKIGAEKVFVLATTPGKYSGMGELFAELALREDFMQLMEREGTGWVRRCKSGSAEWHGKDEKCGEECRLQFEDGKPAIQALDFEKWRREQRTADDGVGSEAVEGYSGTGDAASLEA</sequence>
<protein>
    <submittedName>
        <fullName evidence="2">Uncharacterized protein</fullName>
    </submittedName>
</protein>
<proteinExistence type="predicted"/>
<name>A0A1L7WQX4_9HELO</name>